<dbReference type="EMBL" id="GL378370">
    <property type="protein sequence ID" value="EFJ43751.1"/>
    <property type="molecule type" value="Genomic_DNA"/>
</dbReference>
<name>D8U957_VOLCA</name>
<dbReference type="Proteomes" id="UP000001058">
    <property type="component" value="Unassembled WGS sequence"/>
</dbReference>
<proteinExistence type="predicted"/>
<dbReference type="InParanoid" id="D8U957"/>
<protein>
    <submittedName>
        <fullName evidence="1">Uncharacterized protein</fullName>
    </submittedName>
</protein>
<dbReference type="GeneID" id="9626275"/>
<evidence type="ECO:0000313" key="1">
    <source>
        <dbReference type="EMBL" id="EFJ43751.1"/>
    </source>
</evidence>
<sequence length="151" mass="17515">MQQYVHLWKNIIAKFPLTVSQWSAHTATDHQQSMLEAMKWEPVCLHTAHRLRMSRAARYKKIVVGQATAVGEAQKSIHDPYHVILMHYQQCKYHISLHMANRPHNAHRYCARALERLPADYLKGLILLSMLCTVQNGEIQPKPAKEWLSPQ</sequence>
<keyword evidence="2" id="KW-1185">Reference proteome</keyword>
<reference evidence="1 2" key="1">
    <citation type="journal article" date="2010" name="Science">
        <title>Genomic analysis of organismal complexity in the multicellular green alga Volvox carteri.</title>
        <authorList>
            <person name="Prochnik S.E."/>
            <person name="Umen J."/>
            <person name="Nedelcu A.M."/>
            <person name="Hallmann A."/>
            <person name="Miller S.M."/>
            <person name="Nishii I."/>
            <person name="Ferris P."/>
            <person name="Kuo A."/>
            <person name="Mitros T."/>
            <person name="Fritz-Laylin L.K."/>
            <person name="Hellsten U."/>
            <person name="Chapman J."/>
            <person name="Simakov O."/>
            <person name="Rensing S.A."/>
            <person name="Terry A."/>
            <person name="Pangilinan J."/>
            <person name="Kapitonov V."/>
            <person name="Jurka J."/>
            <person name="Salamov A."/>
            <person name="Shapiro H."/>
            <person name="Schmutz J."/>
            <person name="Grimwood J."/>
            <person name="Lindquist E."/>
            <person name="Lucas S."/>
            <person name="Grigoriev I.V."/>
            <person name="Schmitt R."/>
            <person name="Kirk D."/>
            <person name="Rokhsar D.S."/>
        </authorList>
    </citation>
    <scope>NUCLEOTIDE SEQUENCE [LARGE SCALE GENOMIC DNA]</scope>
    <source>
        <strain evidence="2">f. Nagariensis / Eve</strain>
    </source>
</reference>
<evidence type="ECO:0000313" key="2">
    <source>
        <dbReference type="Proteomes" id="UP000001058"/>
    </source>
</evidence>
<gene>
    <name evidence="1" type="ORF">VOLCADRAFT_96080</name>
</gene>
<dbReference type="RefSeq" id="XP_002955232.1">
    <property type="nucleotide sequence ID" value="XM_002955186.1"/>
</dbReference>
<organism evidence="2">
    <name type="scientific">Volvox carteri f. nagariensis</name>
    <dbReference type="NCBI Taxonomy" id="3068"/>
    <lineage>
        <taxon>Eukaryota</taxon>
        <taxon>Viridiplantae</taxon>
        <taxon>Chlorophyta</taxon>
        <taxon>core chlorophytes</taxon>
        <taxon>Chlorophyceae</taxon>
        <taxon>CS clade</taxon>
        <taxon>Chlamydomonadales</taxon>
        <taxon>Volvocaceae</taxon>
        <taxon>Volvox</taxon>
    </lineage>
</organism>
<accession>D8U957</accession>
<dbReference type="KEGG" id="vcn:VOLCADRAFT_96080"/>
<dbReference type="AlphaFoldDB" id="D8U957"/>